<reference evidence="1 2" key="1">
    <citation type="submission" date="2020-07" db="EMBL/GenBank/DDBJ databases">
        <title>Draft genome and description of Microvirga mediterraneensis Marseille-Q2068 sp. nov.</title>
        <authorList>
            <person name="Boxberger M."/>
        </authorList>
    </citation>
    <scope>NUCLEOTIDE SEQUENCE [LARGE SCALE GENOMIC DNA]</scope>
    <source>
        <strain evidence="1 2">Marseille-Q2068</strain>
    </source>
</reference>
<protein>
    <recommendedName>
        <fullName evidence="3">ParG protein</fullName>
    </recommendedName>
</protein>
<name>A0A838BWV1_9HYPH</name>
<keyword evidence="2" id="KW-1185">Reference proteome</keyword>
<dbReference type="InterPro" id="IPR010985">
    <property type="entry name" value="Ribbon_hlx_hlx"/>
</dbReference>
<accession>A0A838BWV1</accession>
<organism evidence="1 2">
    <name type="scientific">Microvirga mediterraneensis</name>
    <dbReference type="NCBI Taxonomy" id="2754695"/>
    <lineage>
        <taxon>Bacteria</taxon>
        <taxon>Pseudomonadati</taxon>
        <taxon>Pseudomonadota</taxon>
        <taxon>Alphaproteobacteria</taxon>
        <taxon>Hyphomicrobiales</taxon>
        <taxon>Methylobacteriaceae</taxon>
        <taxon>Microvirga</taxon>
    </lineage>
</organism>
<dbReference type="Gene3D" id="1.10.1220.10">
    <property type="entry name" value="Met repressor-like"/>
    <property type="match status" value="1"/>
</dbReference>
<dbReference type="GO" id="GO:0006355">
    <property type="term" value="P:regulation of DNA-templated transcription"/>
    <property type="evidence" value="ECO:0007669"/>
    <property type="project" value="InterPro"/>
</dbReference>
<dbReference type="EMBL" id="JACDXJ010000004">
    <property type="protein sequence ID" value="MBA1159345.1"/>
    <property type="molecule type" value="Genomic_DNA"/>
</dbReference>
<dbReference type="InterPro" id="IPR015354">
    <property type="entry name" value="DNA_partition_ParG"/>
</dbReference>
<dbReference type="SUPFAM" id="SSF47598">
    <property type="entry name" value="Ribbon-helix-helix"/>
    <property type="match status" value="1"/>
</dbReference>
<sequence length="85" mass="9493">MAKKTALGKAPPKPRTADEFVAAGSENLGQRLVRSAEEAVEMVKMKRLTLDVPESLHKRIKRTCADRGEMMADVLREILEKEFPA</sequence>
<dbReference type="AlphaFoldDB" id="A0A838BWV1"/>
<evidence type="ECO:0000313" key="1">
    <source>
        <dbReference type="EMBL" id="MBA1159345.1"/>
    </source>
</evidence>
<dbReference type="RefSeq" id="WP_181054934.1">
    <property type="nucleotide sequence ID" value="NZ_JACDXJ010000004.1"/>
</dbReference>
<evidence type="ECO:0008006" key="3">
    <source>
        <dbReference type="Google" id="ProtNLM"/>
    </source>
</evidence>
<dbReference type="Proteomes" id="UP000572984">
    <property type="component" value="Unassembled WGS sequence"/>
</dbReference>
<dbReference type="Pfam" id="PF09274">
    <property type="entry name" value="ParG"/>
    <property type="match status" value="1"/>
</dbReference>
<dbReference type="InterPro" id="IPR013321">
    <property type="entry name" value="Arc_rbn_hlx_hlx"/>
</dbReference>
<gene>
    <name evidence="1" type="ORF">H0S73_25035</name>
</gene>
<evidence type="ECO:0000313" key="2">
    <source>
        <dbReference type="Proteomes" id="UP000572984"/>
    </source>
</evidence>
<comment type="caution">
    <text evidence="1">The sequence shown here is derived from an EMBL/GenBank/DDBJ whole genome shotgun (WGS) entry which is preliminary data.</text>
</comment>
<proteinExistence type="predicted"/>